<sequence>MPADERKVEDIYPSDNFAPGAYARKDHDAVPVLKDTDPVPSGVNPATEDSDAQLGMDDT</sequence>
<dbReference type="Proteomes" id="UP000799640">
    <property type="component" value="Unassembled WGS sequence"/>
</dbReference>
<accession>A0A6G1HRK8</accession>
<dbReference type="AlphaFoldDB" id="A0A6G1HRK8"/>
<gene>
    <name evidence="2" type="ORF">EJ06DRAFT_532124</name>
</gene>
<organism evidence="2 3">
    <name type="scientific">Trichodelitschia bisporula</name>
    <dbReference type="NCBI Taxonomy" id="703511"/>
    <lineage>
        <taxon>Eukaryota</taxon>
        <taxon>Fungi</taxon>
        <taxon>Dikarya</taxon>
        <taxon>Ascomycota</taxon>
        <taxon>Pezizomycotina</taxon>
        <taxon>Dothideomycetes</taxon>
        <taxon>Dothideomycetes incertae sedis</taxon>
        <taxon>Phaeotrichales</taxon>
        <taxon>Phaeotrichaceae</taxon>
        <taxon>Trichodelitschia</taxon>
    </lineage>
</organism>
<feature type="region of interest" description="Disordered" evidence="1">
    <location>
        <begin position="1"/>
        <end position="59"/>
    </location>
</feature>
<feature type="compositionally biased region" description="Basic and acidic residues" evidence="1">
    <location>
        <begin position="1"/>
        <end position="10"/>
    </location>
</feature>
<evidence type="ECO:0000313" key="3">
    <source>
        <dbReference type="Proteomes" id="UP000799640"/>
    </source>
</evidence>
<dbReference type="OrthoDB" id="4357148at2759"/>
<reference evidence="2" key="1">
    <citation type="journal article" date="2020" name="Stud. Mycol.">
        <title>101 Dothideomycetes genomes: a test case for predicting lifestyles and emergence of pathogens.</title>
        <authorList>
            <person name="Haridas S."/>
            <person name="Albert R."/>
            <person name="Binder M."/>
            <person name="Bloem J."/>
            <person name="Labutti K."/>
            <person name="Salamov A."/>
            <person name="Andreopoulos B."/>
            <person name="Baker S."/>
            <person name="Barry K."/>
            <person name="Bills G."/>
            <person name="Bluhm B."/>
            <person name="Cannon C."/>
            <person name="Castanera R."/>
            <person name="Culley D."/>
            <person name="Daum C."/>
            <person name="Ezra D."/>
            <person name="Gonzalez J."/>
            <person name="Henrissat B."/>
            <person name="Kuo A."/>
            <person name="Liang C."/>
            <person name="Lipzen A."/>
            <person name="Lutzoni F."/>
            <person name="Magnuson J."/>
            <person name="Mondo S."/>
            <person name="Nolan M."/>
            <person name="Ohm R."/>
            <person name="Pangilinan J."/>
            <person name="Park H.-J."/>
            <person name="Ramirez L."/>
            <person name="Alfaro M."/>
            <person name="Sun H."/>
            <person name="Tritt A."/>
            <person name="Yoshinaga Y."/>
            <person name="Zwiers L.-H."/>
            <person name="Turgeon B."/>
            <person name="Goodwin S."/>
            <person name="Spatafora J."/>
            <person name="Crous P."/>
            <person name="Grigoriev I."/>
        </authorList>
    </citation>
    <scope>NUCLEOTIDE SEQUENCE</scope>
    <source>
        <strain evidence="2">CBS 262.69</strain>
    </source>
</reference>
<name>A0A6G1HRK8_9PEZI</name>
<feature type="compositionally biased region" description="Basic and acidic residues" evidence="1">
    <location>
        <begin position="23"/>
        <end position="37"/>
    </location>
</feature>
<proteinExistence type="predicted"/>
<evidence type="ECO:0000256" key="1">
    <source>
        <dbReference type="SAM" id="MobiDB-lite"/>
    </source>
</evidence>
<protein>
    <submittedName>
        <fullName evidence="2">Uncharacterized protein</fullName>
    </submittedName>
</protein>
<dbReference type="EMBL" id="ML996700">
    <property type="protein sequence ID" value="KAF2398375.1"/>
    <property type="molecule type" value="Genomic_DNA"/>
</dbReference>
<evidence type="ECO:0000313" key="2">
    <source>
        <dbReference type="EMBL" id="KAF2398375.1"/>
    </source>
</evidence>
<keyword evidence="3" id="KW-1185">Reference proteome</keyword>